<evidence type="ECO:0000256" key="2">
    <source>
        <dbReference type="ARBA" id="ARBA00023043"/>
    </source>
</evidence>
<dbReference type="InterPro" id="IPR036770">
    <property type="entry name" value="Ankyrin_rpt-contain_sf"/>
</dbReference>
<reference evidence="5 6" key="1">
    <citation type="submission" date="2015-01" db="EMBL/GenBank/DDBJ databases">
        <title>The Genome Sequence of Exophiala sideris CBS121828.</title>
        <authorList>
            <consortium name="The Broad Institute Genomics Platform"/>
            <person name="Cuomo C."/>
            <person name="de Hoog S."/>
            <person name="Gorbushina A."/>
            <person name="Stielow B."/>
            <person name="Teixiera M."/>
            <person name="Abouelleil A."/>
            <person name="Chapman S.B."/>
            <person name="Priest M."/>
            <person name="Young S.K."/>
            <person name="Wortman J."/>
            <person name="Nusbaum C."/>
            <person name="Birren B."/>
        </authorList>
    </citation>
    <scope>NUCLEOTIDE SEQUENCE [LARGE SCALE GENOMIC DNA]</scope>
    <source>
        <strain evidence="5 6">CBS 121828</strain>
    </source>
</reference>
<dbReference type="InterPro" id="IPR002110">
    <property type="entry name" value="Ankyrin_rpt"/>
</dbReference>
<evidence type="ECO:0000256" key="3">
    <source>
        <dbReference type="PROSITE-ProRule" id="PRU00023"/>
    </source>
</evidence>
<dbReference type="Gene3D" id="3.40.50.1580">
    <property type="entry name" value="Nucleoside phosphorylase domain"/>
    <property type="match status" value="1"/>
</dbReference>
<dbReference type="SUPFAM" id="SSF52540">
    <property type="entry name" value="P-loop containing nucleoside triphosphate hydrolases"/>
    <property type="match status" value="1"/>
</dbReference>
<evidence type="ECO:0000256" key="1">
    <source>
        <dbReference type="ARBA" id="ARBA00022737"/>
    </source>
</evidence>
<proteinExistence type="predicted"/>
<evidence type="ECO:0000313" key="6">
    <source>
        <dbReference type="Proteomes" id="UP000053599"/>
    </source>
</evidence>
<dbReference type="Pfam" id="PF00023">
    <property type="entry name" value="Ank"/>
    <property type="match status" value="1"/>
</dbReference>
<dbReference type="GO" id="GO:0003824">
    <property type="term" value="F:catalytic activity"/>
    <property type="evidence" value="ECO:0007669"/>
    <property type="project" value="InterPro"/>
</dbReference>
<dbReference type="Gene3D" id="3.40.50.300">
    <property type="entry name" value="P-loop containing nucleotide triphosphate hydrolases"/>
    <property type="match status" value="1"/>
</dbReference>
<dbReference type="Pfam" id="PF24883">
    <property type="entry name" value="NPHP3_N"/>
    <property type="match status" value="1"/>
</dbReference>
<dbReference type="HOGENOM" id="CLU_000288_34_2_1"/>
<dbReference type="PANTHER" id="PTHR24198:SF165">
    <property type="entry name" value="ANKYRIN REPEAT-CONTAINING PROTEIN-RELATED"/>
    <property type="match status" value="1"/>
</dbReference>
<dbReference type="PANTHER" id="PTHR24198">
    <property type="entry name" value="ANKYRIN REPEAT AND PROTEIN KINASE DOMAIN-CONTAINING PROTEIN"/>
    <property type="match status" value="1"/>
</dbReference>
<dbReference type="EMBL" id="KN846953">
    <property type="protein sequence ID" value="KIV80094.1"/>
    <property type="molecule type" value="Genomic_DNA"/>
</dbReference>
<gene>
    <name evidence="5" type="ORF">PV11_07621</name>
</gene>
<feature type="repeat" description="ANK" evidence="3">
    <location>
        <begin position="1038"/>
        <end position="1062"/>
    </location>
</feature>
<evidence type="ECO:0000259" key="4">
    <source>
        <dbReference type="Pfam" id="PF24883"/>
    </source>
</evidence>
<protein>
    <recommendedName>
        <fullName evidence="4">Nephrocystin 3-like N-terminal domain-containing protein</fullName>
    </recommendedName>
</protein>
<dbReference type="PROSITE" id="PS50088">
    <property type="entry name" value="ANK_REPEAT"/>
    <property type="match status" value="3"/>
</dbReference>
<dbReference type="InterPro" id="IPR035994">
    <property type="entry name" value="Nucleoside_phosphorylase_sf"/>
</dbReference>
<dbReference type="SUPFAM" id="SSF48403">
    <property type="entry name" value="Ankyrin repeat"/>
    <property type="match status" value="1"/>
</dbReference>
<dbReference type="GO" id="GO:0009116">
    <property type="term" value="P:nucleoside metabolic process"/>
    <property type="evidence" value="ECO:0007669"/>
    <property type="project" value="InterPro"/>
</dbReference>
<dbReference type="SMART" id="SM00248">
    <property type="entry name" value="ANK"/>
    <property type="match status" value="10"/>
</dbReference>
<dbReference type="SUPFAM" id="SSF53167">
    <property type="entry name" value="Purine and uridine phosphorylases"/>
    <property type="match status" value="1"/>
</dbReference>
<dbReference type="Proteomes" id="UP000053599">
    <property type="component" value="Unassembled WGS sequence"/>
</dbReference>
<sequence>MLRMASRRRPQSREEFGIALVCALQKEADAVLSLFDGHWRDHGGEFTKPEGDTNIYWTGWIGVHNVVLVQLPGMGITNAAGVAGGVLPCFPRIRLSLVVGICGGVPGRTEKEMILGDVVISTRIVQLGPASRYPDALIKKDTYEYQVGRHNPEILAFLMQVQGNEGLIRLQDGLEKYVHKLREKEPEKYEDPGVDNDQLYAAGYRHKHQRRTECDICSRCERYEDPVCETARKSTCSQLGCDPSKLVNRKRLQTMTPTTNGAGGRLEKRVRLDNAAPSPEPLIHFGPVGSGDWVFKSQIHRDSINTEVIAYEMEGLGVSHNLPSLVIKGVCDYADSHKNKDWQNYAAATAAACMKAILDAWPKVDTTSVSQPLKDQEEEKEAQKEKERLQKQQEWYLKSLRFDQIDTRHGTIRPALAETCRWLLEKPEYQSWLAAEKQSQHQVPSFFWIKGKPGAGKSTIMKFLLANIKHHTPNTVTISFFFHARGNNLERTTLGMYRSLLSQLFERIPRLKVVLDSLPPQPPNVDLEQLTKADPKVFEWELEDIQNLFERAIVEIDQQSLICFIDALDECEEDQIRDMMEFFEHLGALASATRCRTCFSSRHYPHITTTNATQLVLEDQAEHHHDLGNYLEGRLNAKSSELIEEIKAEILEKACGIFLWVVLVVQILNKEYDHGRTHAMRKRLSEIPRGLDELFTDILSRGTQSMESMDETATCLQWLLFARRPLKPEELYFAILAGTEPSSVTLWDHTEIDQGTIWRFILSSSKGLAEVTTARTVQFIHESVRDYLKGNGRQKLRPDSTSNFQGLSHEKLRDCCRNYTEIAIPHLSSIRGAGTLSTVKSFQPVDANLPFLHYAVRNMLYHADAAAEAKMNQLQFFDKFPRAAWILLRNLLEEDKSRHYSPTISLLCIFASENVAHLVRIECDRVENIDVPGDRCCNPLIAAMNNGNKEALKALLAPNGSLRPSMDILQNQQTSLSNEEREATIIHLSHRAVGDPLQRSVGVNYQTLLSWAAWSNEINVVRILLATNKVNVNARDHFGRTPLTLAASNGYDAVVKVILASGRADIEAQADGKRTPLWLAACFGHMPVVKLLLAAGRVTADAQDKCLQTPLSSAAEGGHYTVVQLLLATDRVNVDAPDVRSRTPLAWAAYGGHEAVVRLLLATGRVDVNARDYARWTPLSLAAERGHETVVEHLLATDLIDMDAIGEVGQTPLLLAAKSGRYAVVKLLLATGRVDVEKQDDECRTPLSWAAYGGHEQVVKLLLGTNQVNIGVPDKNCQTSLSLAAAGGHDVVVKMLRDYLKACILGLIDTE</sequence>
<keyword evidence="1" id="KW-0677">Repeat</keyword>
<dbReference type="OrthoDB" id="194358at2759"/>
<dbReference type="STRING" id="1016849.A0A0D1YGL5"/>
<feature type="domain" description="Nephrocystin 3-like N-terminal" evidence="4">
    <location>
        <begin position="418"/>
        <end position="602"/>
    </location>
</feature>
<evidence type="ECO:0000313" key="5">
    <source>
        <dbReference type="EMBL" id="KIV80094.1"/>
    </source>
</evidence>
<dbReference type="InterPro" id="IPR056884">
    <property type="entry name" value="NPHP3-like_N"/>
</dbReference>
<feature type="repeat" description="ANK" evidence="3">
    <location>
        <begin position="1140"/>
        <end position="1164"/>
    </location>
</feature>
<organism evidence="5 6">
    <name type="scientific">Exophiala sideris</name>
    <dbReference type="NCBI Taxonomy" id="1016849"/>
    <lineage>
        <taxon>Eukaryota</taxon>
        <taxon>Fungi</taxon>
        <taxon>Dikarya</taxon>
        <taxon>Ascomycota</taxon>
        <taxon>Pezizomycotina</taxon>
        <taxon>Eurotiomycetes</taxon>
        <taxon>Chaetothyriomycetidae</taxon>
        <taxon>Chaetothyriales</taxon>
        <taxon>Herpotrichiellaceae</taxon>
        <taxon>Exophiala</taxon>
    </lineage>
</organism>
<feature type="repeat" description="ANK" evidence="3">
    <location>
        <begin position="1208"/>
        <end position="1232"/>
    </location>
</feature>
<dbReference type="PROSITE" id="PS50297">
    <property type="entry name" value="ANK_REP_REGION"/>
    <property type="match status" value="3"/>
</dbReference>
<dbReference type="Gene3D" id="1.25.40.20">
    <property type="entry name" value="Ankyrin repeat-containing domain"/>
    <property type="match status" value="3"/>
</dbReference>
<dbReference type="Pfam" id="PF12796">
    <property type="entry name" value="Ank_2"/>
    <property type="match status" value="3"/>
</dbReference>
<accession>A0A0D1YGL5</accession>
<name>A0A0D1YGL5_9EURO</name>
<dbReference type="InterPro" id="IPR027417">
    <property type="entry name" value="P-loop_NTPase"/>
</dbReference>
<keyword evidence="2 3" id="KW-0040">ANK repeat</keyword>